<evidence type="ECO:0000256" key="2">
    <source>
        <dbReference type="SAM" id="SignalP"/>
    </source>
</evidence>
<dbReference type="Proteomes" id="UP000226192">
    <property type="component" value="Unassembled WGS sequence"/>
</dbReference>
<dbReference type="EMBL" id="NJET01000026">
    <property type="protein sequence ID" value="PHH64724.1"/>
    <property type="molecule type" value="Genomic_DNA"/>
</dbReference>
<feature type="compositionally biased region" description="Basic and acidic residues" evidence="1">
    <location>
        <begin position="200"/>
        <end position="210"/>
    </location>
</feature>
<comment type="caution">
    <text evidence="3">The sequence shown here is derived from an EMBL/GenBank/DDBJ whole genome shotgun (WGS) entry which is preliminary data.</text>
</comment>
<feature type="signal peptide" evidence="2">
    <location>
        <begin position="1"/>
        <end position="19"/>
    </location>
</feature>
<dbReference type="AlphaFoldDB" id="A0A2C5YCN8"/>
<name>A0A2C5YCN8_9HYPO</name>
<gene>
    <name evidence="3" type="ORF">CDD81_3986</name>
</gene>
<keyword evidence="4" id="KW-1185">Reference proteome</keyword>
<sequence>MKIAQAIYASLALFSVAQAAPTLTRFVERDEKQETKVESNQNTIKYSAFQGNHGCLEFQHGELPKRSETTIKRDVGLNISTNRDEKLQKRKQACLSLGWGKRDVSQEKREEAQQGRITYSTSWDTHNDKMRKRGEAAHGGLNFSTGWGKRSVNHEKRKEAAHGGLNFSTGWGKRNVKHEKRKEAKHDGLHFSTGWGKRNVNHEKRKDAKHGGVTFSADWGKRDESVKGYKTRE</sequence>
<evidence type="ECO:0000256" key="1">
    <source>
        <dbReference type="SAM" id="MobiDB-lite"/>
    </source>
</evidence>
<feature type="region of interest" description="Disordered" evidence="1">
    <location>
        <begin position="182"/>
        <end position="233"/>
    </location>
</feature>
<proteinExistence type="predicted"/>
<feature type="compositionally biased region" description="Basic and acidic residues" evidence="1">
    <location>
        <begin position="219"/>
        <end position="233"/>
    </location>
</feature>
<evidence type="ECO:0000313" key="4">
    <source>
        <dbReference type="Proteomes" id="UP000226192"/>
    </source>
</evidence>
<feature type="chain" id="PRO_5011976530" evidence="2">
    <location>
        <begin position="20"/>
        <end position="233"/>
    </location>
</feature>
<reference evidence="3 4" key="1">
    <citation type="submission" date="2017-06" db="EMBL/GenBank/DDBJ databases">
        <title>Ant-infecting Ophiocordyceps genomes reveal a high diversity of potential behavioral manipulation genes and a possible major role for enterotoxins.</title>
        <authorList>
            <person name="De Bekker C."/>
            <person name="Evans H.C."/>
            <person name="Brachmann A."/>
            <person name="Hughes D.P."/>
        </authorList>
    </citation>
    <scope>NUCLEOTIDE SEQUENCE [LARGE SCALE GENOMIC DNA]</scope>
    <source>
        <strain evidence="3 4">Map64</strain>
    </source>
</reference>
<accession>A0A2C5YCN8</accession>
<organism evidence="3 4">
    <name type="scientific">Ophiocordyceps australis</name>
    <dbReference type="NCBI Taxonomy" id="1399860"/>
    <lineage>
        <taxon>Eukaryota</taxon>
        <taxon>Fungi</taxon>
        <taxon>Dikarya</taxon>
        <taxon>Ascomycota</taxon>
        <taxon>Pezizomycotina</taxon>
        <taxon>Sordariomycetes</taxon>
        <taxon>Hypocreomycetidae</taxon>
        <taxon>Hypocreales</taxon>
        <taxon>Ophiocordycipitaceae</taxon>
        <taxon>Ophiocordyceps</taxon>
    </lineage>
</organism>
<keyword evidence="2" id="KW-0732">Signal</keyword>
<evidence type="ECO:0000313" key="3">
    <source>
        <dbReference type="EMBL" id="PHH64724.1"/>
    </source>
</evidence>
<protein>
    <submittedName>
        <fullName evidence="3">Uncharacterized protein</fullName>
    </submittedName>
</protein>